<gene>
    <name evidence="1" type="ORF">KUTeg_022205</name>
</gene>
<keyword evidence="2" id="KW-1185">Reference proteome</keyword>
<evidence type="ECO:0000313" key="2">
    <source>
        <dbReference type="Proteomes" id="UP001217089"/>
    </source>
</evidence>
<evidence type="ECO:0000313" key="1">
    <source>
        <dbReference type="EMBL" id="KAJ8300686.1"/>
    </source>
</evidence>
<reference evidence="1 2" key="1">
    <citation type="submission" date="2022-12" db="EMBL/GenBank/DDBJ databases">
        <title>Chromosome-level genome of Tegillarca granosa.</title>
        <authorList>
            <person name="Kim J."/>
        </authorList>
    </citation>
    <scope>NUCLEOTIDE SEQUENCE [LARGE SCALE GENOMIC DNA]</scope>
    <source>
        <strain evidence="1">Teg-2019</strain>
        <tissue evidence="1">Adductor muscle</tissue>
    </source>
</reference>
<dbReference type="Proteomes" id="UP001217089">
    <property type="component" value="Unassembled WGS sequence"/>
</dbReference>
<organism evidence="1 2">
    <name type="scientific">Tegillarca granosa</name>
    <name type="common">Malaysian cockle</name>
    <name type="synonym">Anadara granosa</name>
    <dbReference type="NCBI Taxonomy" id="220873"/>
    <lineage>
        <taxon>Eukaryota</taxon>
        <taxon>Metazoa</taxon>
        <taxon>Spiralia</taxon>
        <taxon>Lophotrochozoa</taxon>
        <taxon>Mollusca</taxon>
        <taxon>Bivalvia</taxon>
        <taxon>Autobranchia</taxon>
        <taxon>Pteriomorphia</taxon>
        <taxon>Arcoida</taxon>
        <taxon>Arcoidea</taxon>
        <taxon>Arcidae</taxon>
        <taxon>Tegillarca</taxon>
    </lineage>
</organism>
<proteinExistence type="predicted"/>
<comment type="caution">
    <text evidence="1">The sequence shown here is derived from an EMBL/GenBank/DDBJ whole genome shotgun (WGS) entry which is preliminary data.</text>
</comment>
<protein>
    <submittedName>
        <fullName evidence="1">Uncharacterized protein</fullName>
    </submittedName>
</protein>
<dbReference type="EMBL" id="JARBDR010000919">
    <property type="protein sequence ID" value="KAJ8300686.1"/>
    <property type="molecule type" value="Genomic_DNA"/>
</dbReference>
<sequence length="64" mass="7371">MSVRTNNDIEVWHRRINDCAHGSANEAKCLPAQRFQSTLKLFKLHSLWNANDNGDVSTSQFLKR</sequence>
<accession>A0ABQ9EA50</accession>
<name>A0ABQ9EA50_TEGGR</name>